<keyword evidence="3" id="KW-1185">Reference proteome</keyword>
<evidence type="ECO:0000256" key="1">
    <source>
        <dbReference type="SAM" id="MobiDB-lite"/>
    </source>
</evidence>
<sequence>MVFILDYKPPTGTTAEEQSSAESSTSKEPTTSQQPVPSPAISKAAASRSKKESQAVHDGDDSGSQIGDGKRGDEAKGGTKAPATAAPKAIPLPPPEKKAIPLPALTPTNQAIPLSAPNEKAATPAETVKQAICLPPPEPKTTTASTTKVDANAPAAKKPDLGPAVPVSLKPATTEDKDKASKGDAAPDAATQPKSNNTKGEKERPKAQAEKPASGTIGVYSIDAGTLKKERIAVPQDNEILRNLRRPGESKAETNIESASAKESTPPKQTVHAEKEKSTKVAEEAGRPSQTPQQSRPSPSYNGERQPQHHRPADQGAPLRSDPSFNNPAVFSHGGIDSTLPQRRQRESGHDGRIYETHRRPYAPGSHHVRPDGHRREHAEEGPSRREQYYRRTGETEVERERWRGGDSTSRQRRPDRERLADERAYRDRPGDRPSRGKRPSGDEGFTSATAMEDHPDKGNQRRDGTLSDGLDCPRKITKNPGPETAEERVARKTEENYKKELREKGLFHAEVYELLMKLNYDSFAARGIANNLPKGKEADVKTIKKENKAIATTLPVYYAKFRKLGLSQNYAKSLVEGASVTQDAEPEHENESTETDTEPESETADTPVYNPLSTAGAFGTAGSEDLNASSAFTTNGPSLEDHFGGDAGWPGPSSSSERDDYLHDASPSGNFLRQSDSWEEQQQYNAPPLDFQSVDPTRFYTDATRPSSGYADSNPTYSHPSSGKRTIPEVSEREGKVHGSFDRFGKPVEQTTIRPVDSEELNALLGAPGHSQVPVHLGNNFPTVLAPSVNSQQGEQVQRTDAQTYSESRPADASHGHGDSPYGPSAYYGQRVRVEPVNYPPPPPVTGRQTGVRSQPLPRYQNHSTSHYNAQRPHGSNRY</sequence>
<feature type="compositionally biased region" description="Polar residues" evidence="1">
    <location>
        <begin position="627"/>
        <end position="638"/>
    </location>
</feature>
<proteinExistence type="predicted"/>
<feature type="compositionally biased region" description="Basic and acidic residues" evidence="1">
    <location>
        <begin position="810"/>
        <end position="819"/>
    </location>
</feature>
<feature type="compositionally biased region" description="Basic and acidic residues" evidence="1">
    <location>
        <begin position="199"/>
        <end position="209"/>
    </location>
</feature>
<feature type="compositionally biased region" description="Basic and acidic residues" evidence="1">
    <location>
        <begin position="369"/>
        <end position="405"/>
    </location>
</feature>
<feature type="region of interest" description="Disordered" evidence="1">
    <location>
        <begin position="785"/>
        <end position="880"/>
    </location>
</feature>
<organism evidence="2 3">
    <name type="scientific">Ascobolus immersus RN42</name>
    <dbReference type="NCBI Taxonomy" id="1160509"/>
    <lineage>
        <taxon>Eukaryota</taxon>
        <taxon>Fungi</taxon>
        <taxon>Dikarya</taxon>
        <taxon>Ascomycota</taxon>
        <taxon>Pezizomycotina</taxon>
        <taxon>Pezizomycetes</taxon>
        <taxon>Pezizales</taxon>
        <taxon>Ascobolaceae</taxon>
        <taxon>Ascobolus</taxon>
    </lineage>
</organism>
<feature type="compositionally biased region" description="Basic and acidic residues" evidence="1">
    <location>
        <begin position="727"/>
        <end position="747"/>
    </location>
</feature>
<feature type="compositionally biased region" description="Low complexity" evidence="1">
    <location>
        <begin position="78"/>
        <end position="89"/>
    </location>
</feature>
<feature type="compositionally biased region" description="Polar residues" evidence="1">
    <location>
        <begin position="705"/>
        <end position="725"/>
    </location>
</feature>
<evidence type="ECO:0000313" key="2">
    <source>
        <dbReference type="EMBL" id="RPA76549.1"/>
    </source>
</evidence>
<gene>
    <name evidence="2" type="ORF">BJ508DRAFT_330994</name>
</gene>
<feature type="compositionally biased region" description="Polar residues" evidence="1">
    <location>
        <begin position="668"/>
        <end position="686"/>
    </location>
</feature>
<feature type="compositionally biased region" description="Polar residues" evidence="1">
    <location>
        <begin position="140"/>
        <end position="149"/>
    </location>
</feature>
<feature type="compositionally biased region" description="Basic and acidic residues" evidence="1">
    <location>
        <begin position="271"/>
        <end position="286"/>
    </location>
</feature>
<accession>A0A3N4HS67</accession>
<dbReference type="Proteomes" id="UP000275078">
    <property type="component" value="Unassembled WGS sequence"/>
</dbReference>
<evidence type="ECO:0000313" key="3">
    <source>
        <dbReference type="Proteomes" id="UP000275078"/>
    </source>
</evidence>
<feature type="compositionally biased region" description="Basic and acidic residues" evidence="1">
    <location>
        <begin position="68"/>
        <end position="77"/>
    </location>
</feature>
<feature type="compositionally biased region" description="Basic and acidic residues" evidence="1">
    <location>
        <begin position="173"/>
        <end position="182"/>
    </location>
</feature>
<reference evidence="2 3" key="1">
    <citation type="journal article" date="2018" name="Nat. Ecol. Evol.">
        <title>Pezizomycetes genomes reveal the molecular basis of ectomycorrhizal truffle lifestyle.</title>
        <authorList>
            <person name="Murat C."/>
            <person name="Payen T."/>
            <person name="Noel B."/>
            <person name="Kuo A."/>
            <person name="Morin E."/>
            <person name="Chen J."/>
            <person name="Kohler A."/>
            <person name="Krizsan K."/>
            <person name="Balestrini R."/>
            <person name="Da Silva C."/>
            <person name="Montanini B."/>
            <person name="Hainaut M."/>
            <person name="Levati E."/>
            <person name="Barry K.W."/>
            <person name="Belfiori B."/>
            <person name="Cichocki N."/>
            <person name="Clum A."/>
            <person name="Dockter R.B."/>
            <person name="Fauchery L."/>
            <person name="Guy J."/>
            <person name="Iotti M."/>
            <person name="Le Tacon F."/>
            <person name="Lindquist E.A."/>
            <person name="Lipzen A."/>
            <person name="Malagnac F."/>
            <person name="Mello A."/>
            <person name="Molinier V."/>
            <person name="Miyauchi S."/>
            <person name="Poulain J."/>
            <person name="Riccioni C."/>
            <person name="Rubini A."/>
            <person name="Sitrit Y."/>
            <person name="Splivallo R."/>
            <person name="Traeger S."/>
            <person name="Wang M."/>
            <person name="Zifcakova L."/>
            <person name="Wipf D."/>
            <person name="Zambonelli A."/>
            <person name="Paolocci F."/>
            <person name="Nowrousian M."/>
            <person name="Ottonello S."/>
            <person name="Baldrian P."/>
            <person name="Spatafora J.W."/>
            <person name="Henrissat B."/>
            <person name="Nagy L.G."/>
            <person name="Aury J.M."/>
            <person name="Wincker P."/>
            <person name="Grigoriev I.V."/>
            <person name="Bonfante P."/>
            <person name="Martin F.M."/>
        </authorList>
    </citation>
    <scope>NUCLEOTIDE SEQUENCE [LARGE SCALE GENOMIC DNA]</scope>
    <source>
        <strain evidence="2 3">RN42</strain>
    </source>
</reference>
<feature type="compositionally biased region" description="Basic and acidic residues" evidence="1">
    <location>
        <begin position="452"/>
        <end position="466"/>
    </location>
</feature>
<feature type="compositionally biased region" description="Acidic residues" evidence="1">
    <location>
        <begin position="593"/>
        <end position="604"/>
    </location>
</feature>
<feature type="compositionally biased region" description="Low complexity" evidence="1">
    <location>
        <begin position="11"/>
        <end position="47"/>
    </location>
</feature>
<feature type="compositionally biased region" description="Low complexity" evidence="1">
    <location>
        <begin position="287"/>
        <end position="300"/>
    </location>
</feature>
<feature type="region of interest" description="Disordered" evidence="1">
    <location>
        <begin position="1"/>
        <end position="496"/>
    </location>
</feature>
<feature type="compositionally biased region" description="Polar residues" evidence="1">
    <location>
        <begin position="255"/>
        <end position="268"/>
    </location>
</feature>
<feature type="compositionally biased region" description="Basic and acidic residues" evidence="1">
    <location>
        <begin position="49"/>
        <end position="60"/>
    </location>
</feature>
<feature type="compositionally biased region" description="Polar residues" evidence="1">
    <location>
        <begin position="789"/>
        <end position="808"/>
    </location>
</feature>
<feature type="compositionally biased region" description="Basic and acidic residues" evidence="1">
    <location>
        <begin position="239"/>
        <end position="254"/>
    </location>
</feature>
<feature type="region of interest" description="Disordered" evidence="1">
    <location>
        <begin position="578"/>
        <end position="754"/>
    </location>
</feature>
<dbReference type="EMBL" id="ML119742">
    <property type="protein sequence ID" value="RPA76549.1"/>
    <property type="molecule type" value="Genomic_DNA"/>
</dbReference>
<protein>
    <submittedName>
        <fullName evidence="2">Uncharacterized protein</fullName>
    </submittedName>
</protein>
<feature type="compositionally biased region" description="Basic and acidic residues" evidence="1">
    <location>
        <begin position="413"/>
        <end position="435"/>
    </location>
</feature>
<feature type="compositionally biased region" description="Basic and acidic residues" evidence="1">
    <location>
        <begin position="486"/>
        <end position="496"/>
    </location>
</feature>
<dbReference type="AlphaFoldDB" id="A0A3N4HS67"/>
<feature type="compositionally biased region" description="Basic and acidic residues" evidence="1">
    <location>
        <begin position="344"/>
        <end position="359"/>
    </location>
</feature>
<name>A0A3N4HS67_ASCIM</name>